<dbReference type="AlphaFoldDB" id="A0A423VVT7"/>
<dbReference type="PANTHER" id="PTHR48100:SF1">
    <property type="entry name" value="HISTIDINE PHOSPHATASE FAMILY PROTEIN-RELATED"/>
    <property type="match status" value="1"/>
</dbReference>
<organism evidence="1 2">
    <name type="scientific">Cytospora chrysosperma</name>
    <name type="common">Cytospora canker fungus</name>
    <name type="synonym">Sphaeria chrysosperma</name>
    <dbReference type="NCBI Taxonomy" id="252740"/>
    <lineage>
        <taxon>Eukaryota</taxon>
        <taxon>Fungi</taxon>
        <taxon>Dikarya</taxon>
        <taxon>Ascomycota</taxon>
        <taxon>Pezizomycotina</taxon>
        <taxon>Sordariomycetes</taxon>
        <taxon>Sordariomycetidae</taxon>
        <taxon>Diaporthales</taxon>
        <taxon>Cytosporaceae</taxon>
        <taxon>Cytospora</taxon>
    </lineage>
</organism>
<gene>
    <name evidence="1" type="ORF">VSDG_05843</name>
</gene>
<reference evidence="1 2" key="1">
    <citation type="submission" date="2015-09" db="EMBL/GenBank/DDBJ databases">
        <title>Host preference determinants of Valsa canker pathogens revealed by comparative genomics.</title>
        <authorList>
            <person name="Yin Z."/>
            <person name="Huang L."/>
        </authorList>
    </citation>
    <scope>NUCLEOTIDE SEQUENCE [LARGE SCALE GENOMIC DNA]</scope>
    <source>
        <strain evidence="1 2">YSFL</strain>
    </source>
</reference>
<dbReference type="SMART" id="SM00855">
    <property type="entry name" value="PGAM"/>
    <property type="match status" value="1"/>
</dbReference>
<evidence type="ECO:0008006" key="3">
    <source>
        <dbReference type="Google" id="ProtNLM"/>
    </source>
</evidence>
<dbReference type="InterPro" id="IPR029033">
    <property type="entry name" value="His_PPase_superfam"/>
</dbReference>
<dbReference type="OrthoDB" id="496981at2759"/>
<dbReference type="GO" id="GO:0005737">
    <property type="term" value="C:cytoplasm"/>
    <property type="evidence" value="ECO:0007669"/>
    <property type="project" value="TreeGrafter"/>
</dbReference>
<proteinExistence type="predicted"/>
<dbReference type="InterPro" id="IPR050275">
    <property type="entry name" value="PGM_Phosphatase"/>
</dbReference>
<accession>A0A423VVT7</accession>
<evidence type="ECO:0000313" key="2">
    <source>
        <dbReference type="Proteomes" id="UP000284375"/>
    </source>
</evidence>
<dbReference type="PANTHER" id="PTHR48100">
    <property type="entry name" value="BROAD-SPECIFICITY PHOSPHATASE YOR283W-RELATED"/>
    <property type="match status" value="1"/>
</dbReference>
<dbReference type="GO" id="GO:0016791">
    <property type="term" value="F:phosphatase activity"/>
    <property type="evidence" value="ECO:0007669"/>
    <property type="project" value="TreeGrafter"/>
</dbReference>
<evidence type="ECO:0000313" key="1">
    <source>
        <dbReference type="EMBL" id="ROV95105.1"/>
    </source>
</evidence>
<dbReference type="EMBL" id="LJZO01000025">
    <property type="protein sequence ID" value="ROV95105.1"/>
    <property type="molecule type" value="Genomic_DNA"/>
</dbReference>
<dbReference type="SUPFAM" id="SSF53254">
    <property type="entry name" value="Phosphoglycerate mutase-like"/>
    <property type="match status" value="1"/>
</dbReference>
<keyword evidence="2" id="KW-1185">Reference proteome</keyword>
<dbReference type="Proteomes" id="UP000284375">
    <property type="component" value="Unassembled WGS sequence"/>
</dbReference>
<dbReference type="Gene3D" id="3.40.50.1240">
    <property type="entry name" value="Phosphoglycerate mutase-like"/>
    <property type="match status" value="1"/>
</dbReference>
<protein>
    <recommendedName>
        <fullName evidence="3">Phosphoglycerate mutase</fullName>
    </recommendedName>
</protein>
<dbReference type="InterPro" id="IPR013078">
    <property type="entry name" value="His_Pase_superF_clade-1"/>
</dbReference>
<name>A0A423VVT7_CYTCH</name>
<sequence length="252" mass="29195">MVVQRYKWSVIKVGDLEFTAISGFFEHDNGPEGPHFRAETIPNLGLLDHNYSTDEAFDPRKEKPQWERLINYLYHLNHAGASKHKLFFIIRHGEGYHNVKEAQVGRAEWERYWARLDGDDSSSWCDAHLTEKGKQQAAAINKFLRTSATEGGMPIPKRHYTSPLTRCLETTKLAFNGLETSNSGENPRTIIKEGLRERIGVHTCDRRRTRSWIHETYPDYEIEAGFTENDELWQTDNRESLDEHVARIKKGP</sequence>
<dbReference type="CDD" id="cd07067">
    <property type="entry name" value="HP_PGM_like"/>
    <property type="match status" value="1"/>
</dbReference>
<dbReference type="Pfam" id="PF00300">
    <property type="entry name" value="His_Phos_1"/>
    <property type="match status" value="1"/>
</dbReference>
<comment type="caution">
    <text evidence="1">The sequence shown here is derived from an EMBL/GenBank/DDBJ whole genome shotgun (WGS) entry which is preliminary data.</text>
</comment>